<comment type="caution">
    <text evidence="4">The sequence shown here is derived from an EMBL/GenBank/DDBJ whole genome shotgun (WGS) entry which is preliminary data.</text>
</comment>
<name>A0ABS1KY73_9BACT</name>
<dbReference type="SUPFAM" id="SSF52172">
    <property type="entry name" value="CheY-like"/>
    <property type="match status" value="1"/>
</dbReference>
<reference evidence="4 5" key="1">
    <citation type="submission" date="2021-01" db="EMBL/GenBank/DDBJ databases">
        <title>Chryseolinea sp. Jin1 Genome sequencing and assembly.</title>
        <authorList>
            <person name="Kim I."/>
        </authorList>
    </citation>
    <scope>NUCLEOTIDE SEQUENCE [LARGE SCALE GENOMIC DNA]</scope>
    <source>
        <strain evidence="4 5">Jin1</strain>
    </source>
</reference>
<gene>
    <name evidence="4" type="ORF">JI741_23370</name>
</gene>
<dbReference type="PROSITE" id="PS50110">
    <property type="entry name" value="RESPONSE_REGULATORY"/>
    <property type="match status" value="1"/>
</dbReference>
<dbReference type="InterPro" id="IPR050595">
    <property type="entry name" value="Bact_response_regulator"/>
</dbReference>
<accession>A0ABS1KY73</accession>
<dbReference type="Pfam" id="PF00072">
    <property type="entry name" value="Response_reg"/>
    <property type="match status" value="1"/>
</dbReference>
<dbReference type="RefSeq" id="WP_202013833.1">
    <property type="nucleotide sequence ID" value="NZ_JAERRB010000009.1"/>
</dbReference>
<evidence type="ECO:0000313" key="5">
    <source>
        <dbReference type="Proteomes" id="UP000613030"/>
    </source>
</evidence>
<proteinExistence type="predicted"/>
<evidence type="ECO:0000259" key="3">
    <source>
        <dbReference type="PROSITE" id="PS50110"/>
    </source>
</evidence>
<dbReference type="InterPro" id="IPR001789">
    <property type="entry name" value="Sig_transdc_resp-reg_receiver"/>
</dbReference>
<feature type="modified residue" description="4-aspartylphosphate" evidence="2">
    <location>
        <position position="45"/>
    </location>
</feature>
<dbReference type="PANTHER" id="PTHR44591">
    <property type="entry name" value="STRESS RESPONSE REGULATOR PROTEIN 1"/>
    <property type="match status" value="1"/>
</dbReference>
<evidence type="ECO:0000256" key="2">
    <source>
        <dbReference type="PROSITE-ProRule" id="PRU00169"/>
    </source>
</evidence>
<organism evidence="4 5">
    <name type="scientific">Chryseolinea lacunae</name>
    <dbReference type="NCBI Taxonomy" id="2801331"/>
    <lineage>
        <taxon>Bacteria</taxon>
        <taxon>Pseudomonadati</taxon>
        <taxon>Bacteroidota</taxon>
        <taxon>Cytophagia</taxon>
        <taxon>Cytophagales</taxon>
        <taxon>Fulvivirgaceae</taxon>
        <taxon>Chryseolinea</taxon>
    </lineage>
</organism>
<dbReference type="Gene3D" id="3.40.50.2300">
    <property type="match status" value="1"/>
</dbReference>
<dbReference type="EMBL" id="JAERRB010000009">
    <property type="protein sequence ID" value="MBL0744192.1"/>
    <property type="molecule type" value="Genomic_DNA"/>
</dbReference>
<evidence type="ECO:0000256" key="1">
    <source>
        <dbReference type="ARBA" id="ARBA00022553"/>
    </source>
</evidence>
<keyword evidence="5" id="KW-1185">Reference proteome</keyword>
<feature type="domain" description="Response regulatory" evidence="3">
    <location>
        <begin position="1"/>
        <end position="112"/>
    </location>
</feature>
<dbReference type="InterPro" id="IPR011006">
    <property type="entry name" value="CheY-like_superfamily"/>
</dbReference>
<keyword evidence="1 2" id="KW-0597">Phosphoprotein</keyword>
<dbReference type="PANTHER" id="PTHR44591:SF3">
    <property type="entry name" value="RESPONSE REGULATORY DOMAIN-CONTAINING PROTEIN"/>
    <property type="match status" value="1"/>
</dbReference>
<sequence>MDQANFVRAVTHAAPGTICFMAPNALDALSIIRDNTIIPDYIFVDLMMPGLNAIEFLRLIKQISVLKDIPVVVHANQPVPDRLVDLKQAGAFAIHFRPYDHRGILNFLSLYFHNDKTRVLMN</sequence>
<protein>
    <submittedName>
        <fullName evidence="4">Response regulator</fullName>
    </submittedName>
</protein>
<evidence type="ECO:0000313" key="4">
    <source>
        <dbReference type="EMBL" id="MBL0744192.1"/>
    </source>
</evidence>
<dbReference type="Proteomes" id="UP000613030">
    <property type="component" value="Unassembled WGS sequence"/>
</dbReference>